<feature type="signal peptide" evidence="1">
    <location>
        <begin position="1"/>
        <end position="29"/>
    </location>
</feature>
<evidence type="ECO:0008006" key="4">
    <source>
        <dbReference type="Google" id="ProtNLM"/>
    </source>
</evidence>
<evidence type="ECO:0000256" key="1">
    <source>
        <dbReference type="SAM" id="SignalP"/>
    </source>
</evidence>
<organism evidence="2 3">
    <name type="scientific">Quercus rubra</name>
    <name type="common">Northern red oak</name>
    <name type="synonym">Quercus borealis</name>
    <dbReference type="NCBI Taxonomy" id="3512"/>
    <lineage>
        <taxon>Eukaryota</taxon>
        <taxon>Viridiplantae</taxon>
        <taxon>Streptophyta</taxon>
        <taxon>Embryophyta</taxon>
        <taxon>Tracheophyta</taxon>
        <taxon>Spermatophyta</taxon>
        <taxon>Magnoliopsida</taxon>
        <taxon>eudicotyledons</taxon>
        <taxon>Gunneridae</taxon>
        <taxon>Pentapetalae</taxon>
        <taxon>rosids</taxon>
        <taxon>fabids</taxon>
        <taxon>Fagales</taxon>
        <taxon>Fagaceae</taxon>
        <taxon>Quercus</taxon>
    </lineage>
</organism>
<proteinExistence type="predicted"/>
<dbReference type="AlphaFoldDB" id="A0AAN7J3A5"/>
<gene>
    <name evidence="2" type="ORF">RGQ29_014369</name>
</gene>
<protein>
    <recommendedName>
        <fullName evidence="4">Glycine-rich protein</fullName>
    </recommendedName>
</protein>
<dbReference type="EMBL" id="JAXUIC010000003">
    <property type="protein sequence ID" value="KAK4596306.1"/>
    <property type="molecule type" value="Genomic_DNA"/>
</dbReference>
<evidence type="ECO:0000313" key="3">
    <source>
        <dbReference type="Proteomes" id="UP001324115"/>
    </source>
</evidence>
<keyword evidence="3" id="KW-1185">Reference proteome</keyword>
<sequence>MAFSSSFKLLAMAFVLAIMLLMSSEIVEATQNFKLGRRALVGVGVPYYGGYGYGVPQVPPRGGTGGYYPPP</sequence>
<reference evidence="2 3" key="1">
    <citation type="journal article" date="2023" name="G3 (Bethesda)">
        <title>A haplotype-resolved chromosome-scale genome for Quercus rubra L. provides insights into the genetics of adaptive traits for red oak species.</title>
        <authorList>
            <person name="Kapoor B."/>
            <person name="Jenkins J."/>
            <person name="Schmutz J."/>
            <person name="Zhebentyayeva T."/>
            <person name="Kuelheim C."/>
            <person name="Coggeshall M."/>
            <person name="Heim C."/>
            <person name="Lasky J.R."/>
            <person name="Leites L."/>
            <person name="Islam-Faridi N."/>
            <person name="Romero-Severson J."/>
            <person name="DeLeo V.L."/>
            <person name="Lucas S.M."/>
            <person name="Lazic D."/>
            <person name="Gailing O."/>
            <person name="Carlson J."/>
            <person name="Staton M."/>
        </authorList>
    </citation>
    <scope>NUCLEOTIDE SEQUENCE [LARGE SCALE GENOMIC DNA]</scope>
    <source>
        <strain evidence="2">Pseudo-F2</strain>
    </source>
</reference>
<keyword evidence="1" id="KW-0732">Signal</keyword>
<accession>A0AAN7J3A5</accession>
<name>A0AAN7J3A5_QUERU</name>
<feature type="chain" id="PRO_5042966382" description="Glycine-rich protein" evidence="1">
    <location>
        <begin position="30"/>
        <end position="71"/>
    </location>
</feature>
<evidence type="ECO:0000313" key="2">
    <source>
        <dbReference type="EMBL" id="KAK4596306.1"/>
    </source>
</evidence>
<comment type="caution">
    <text evidence="2">The sequence shown here is derived from an EMBL/GenBank/DDBJ whole genome shotgun (WGS) entry which is preliminary data.</text>
</comment>
<dbReference type="Proteomes" id="UP001324115">
    <property type="component" value="Unassembled WGS sequence"/>
</dbReference>